<keyword evidence="3" id="KW-0418">Kinase</keyword>
<keyword evidence="1" id="KW-1133">Transmembrane helix</keyword>
<feature type="domain" description="Signal transduction histidine kinase internal region" evidence="2">
    <location>
        <begin position="168"/>
        <end position="245"/>
    </location>
</feature>
<protein>
    <submittedName>
        <fullName evidence="3">Histidine kinase</fullName>
    </submittedName>
</protein>
<dbReference type="EMBL" id="WNXC01000006">
    <property type="protein sequence ID" value="MBB2150523.1"/>
    <property type="molecule type" value="Genomic_DNA"/>
</dbReference>
<gene>
    <name evidence="3" type="ORF">GM920_16620</name>
</gene>
<comment type="caution">
    <text evidence="3">The sequence shown here is derived from an EMBL/GenBank/DDBJ whole genome shotgun (WGS) entry which is preliminary data.</text>
</comment>
<keyword evidence="3" id="KW-0808">Transferase</keyword>
<dbReference type="InterPro" id="IPR036890">
    <property type="entry name" value="HATPase_C_sf"/>
</dbReference>
<dbReference type="PANTHER" id="PTHR34220:SF7">
    <property type="entry name" value="SENSOR HISTIDINE KINASE YPDA"/>
    <property type="match status" value="1"/>
</dbReference>
<dbReference type="Proteomes" id="UP000636110">
    <property type="component" value="Unassembled WGS sequence"/>
</dbReference>
<feature type="transmembrane region" description="Helical" evidence="1">
    <location>
        <begin position="49"/>
        <end position="67"/>
    </location>
</feature>
<dbReference type="Pfam" id="PF06580">
    <property type="entry name" value="His_kinase"/>
    <property type="match status" value="1"/>
</dbReference>
<dbReference type="Gene3D" id="3.30.565.10">
    <property type="entry name" value="Histidine kinase-like ATPase, C-terminal domain"/>
    <property type="match status" value="1"/>
</dbReference>
<sequence>MEKTKYRKVFNALIPLFIGLPLIGLPFLLRGNDLPPEMREGMLKHEVLFNALLILIFYVHYYLIYPLKDRKHGAWIYSGLLLVCLLVFIGLNSLIMPLRPQFKDRPFVERDLKLERRGPRPGGSPRFWISIIPFAFVITVGFCYRLYNDKVVREELIKELENVNLKTELAFLSSQISPHFMFNVLNTLVSMARKKSELLEPSLISLSQLMRYMLYDHDGSRISLSNEIEYLKSYVNLQLLRFGDDIQVNLYLSGAFERYTIAPMLLIPFVENAFKHGIGTLTDPIIDIFVKMEEGEGRLHLMVINGISDGIPSLEKDSGIGLPNVCRRLELLYPDQHQIVIENNHKTFTVKLQIDL</sequence>
<feature type="transmembrane region" description="Helical" evidence="1">
    <location>
        <begin position="74"/>
        <end position="95"/>
    </location>
</feature>
<feature type="transmembrane region" description="Helical" evidence="1">
    <location>
        <begin position="12"/>
        <end position="29"/>
    </location>
</feature>
<keyword evidence="4" id="KW-1185">Reference proteome</keyword>
<dbReference type="SUPFAM" id="SSF55874">
    <property type="entry name" value="ATPase domain of HSP90 chaperone/DNA topoisomerase II/histidine kinase"/>
    <property type="match status" value="1"/>
</dbReference>
<organism evidence="3 4">
    <name type="scientific">Pedobacter gandavensis</name>
    <dbReference type="NCBI Taxonomy" id="2679963"/>
    <lineage>
        <taxon>Bacteria</taxon>
        <taxon>Pseudomonadati</taxon>
        <taxon>Bacteroidota</taxon>
        <taxon>Sphingobacteriia</taxon>
        <taxon>Sphingobacteriales</taxon>
        <taxon>Sphingobacteriaceae</taxon>
        <taxon>Pedobacter</taxon>
    </lineage>
</organism>
<dbReference type="RefSeq" id="WP_182959553.1">
    <property type="nucleotide sequence ID" value="NZ_WNXC01000006.1"/>
</dbReference>
<evidence type="ECO:0000313" key="4">
    <source>
        <dbReference type="Proteomes" id="UP000636110"/>
    </source>
</evidence>
<proteinExistence type="predicted"/>
<dbReference type="GO" id="GO:0016301">
    <property type="term" value="F:kinase activity"/>
    <property type="evidence" value="ECO:0007669"/>
    <property type="project" value="UniProtKB-KW"/>
</dbReference>
<keyword evidence="1" id="KW-0812">Transmembrane</keyword>
<feature type="transmembrane region" description="Helical" evidence="1">
    <location>
        <begin position="127"/>
        <end position="147"/>
    </location>
</feature>
<name>A0ABR6F1I6_9SPHI</name>
<dbReference type="InterPro" id="IPR010559">
    <property type="entry name" value="Sig_transdc_His_kin_internal"/>
</dbReference>
<dbReference type="InterPro" id="IPR050640">
    <property type="entry name" value="Bact_2-comp_sensor_kinase"/>
</dbReference>
<keyword evidence="1" id="KW-0472">Membrane</keyword>
<evidence type="ECO:0000256" key="1">
    <source>
        <dbReference type="SAM" id="Phobius"/>
    </source>
</evidence>
<accession>A0ABR6F1I6</accession>
<evidence type="ECO:0000313" key="3">
    <source>
        <dbReference type="EMBL" id="MBB2150523.1"/>
    </source>
</evidence>
<reference evidence="3 4" key="1">
    <citation type="submission" date="2019-11" db="EMBL/GenBank/DDBJ databases">
        <title>Description of Pedobacter sp. LMG 31462T.</title>
        <authorList>
            <person name="Carlier A."/>
            <person name="Qi S."/>
            <person name="Vandamme P."/>
        </authorList>
    </citation>
    <scope>NUCLEOTIDE SEQUENCE [LARGE SCALE GENOMIC DNA]</scope>
    <source>
        <strain evidence="3 4">LMG 31462</strain>
    </source>
</reference>
<dbReference type="PANTHER" id="PTHR34220">
    <property type="entry name" value="SENSOR HISTIDINE KINASE YPDA"/>
    <property type="match status" value="1"/>
</dbReference>
<evidence type="ECO:0000259" key="2">
    <source>
        <dbReference type="Pfam" id="PF06580"/>
    </source>
</evidence>